<evidence type="ECO:0000256" key="1">
    <source>
        <dbReference type="SAM" id="Phobius"/>
    </source>
</evidence>
<protein>
    <submittedName>
        <fullName evidence="2">Uncharacterized protein</fullName>
    </submittedName>
</protein>
<reference evidence="3" key="1">
    <citation type="journal article" date="2019" name="Int. J. Syst. Evol. Microbiol.">
        <title>The Global Catalogue of Microorganisms (GCM) 10K type strain sequencing project: providing services to taxonomists for standard genome sequencing and annotation.</title>
        <authorList>
            <consortium name="The Broad Institute Genomics Platform"/>
            <consortium name="The Broad Institute Genome Sequencing Center for Infectious Disease"/>
            <person name="Wu L."/>
            <person name="Ma J."/>
        </authorList>
    </citation>
    <scope>NUCLEOTIDE SEQUENCE [LARGE SCALE GENOMIC DNA]</scope>
    <source>
        <strain evidence="3">CCUG 60898</strain>
    </source>
</reference>
<sequence length="101" mass="12142">MKEPFLYGQAILFLSPLLMFIIAVAFRLLDNSAYLFLQKEIIINSSYISVRLLRLHAQRTHDPKFARQLRRMLLYRKLHRLFLYLMIPASVFTIYYGRLLF</sequence>
<dbReference type="RefSeq" id="WP_380739110.1">
    <property type="nucleotide sequence ID" value="NZ_JBHTJP010000035.1"/>
</dbReference>
<accession>A0ABW3IHL6</accession>
<keyword evidence="1" id="KW-0812">Transmembrane</keyword>
<feature type="transmembrane region" description="Helical" evidence="1">
    <location>
        <begin position="6"/>
        <end position="29"/>
    </location>
</feature>
<keyword evidence="1" id="KW-1133">Transmembrane helix</keyword>
<evidence type="ECO:0000313" key="2">
    <source>
        <dbReference type="EMBL" id="MFD0977102.1"/>
    </source>
</evidence>
<dbReference type="EMBL" id="JBHTJP010000035">
    <property type="protein sequence ID" value="MFD0977102.1"/>
    <property type="molecule type" value="Genomic_DNA"/>
</dbReference>
<comment type="caution">
    <text evidence="2">The sequence shown here is derived from an EMBL/GenBank/DDBJ whole genome shotgun (WGS) entry which is preliminary data.</text>
</comment>
<evidence type="ECO:0000313" key="3">
    <source>
        <dbReference type="Proteomes" id="UP001597100"/>
    </source>
</evidence>
<keyword evidence="1" id="KW-0472">Membrane</keyword>
<feature type="transmembrane region" description="Helical" evidence="1">
    <location>
        <begin position="81"/>
        <end position="98"/>
    </location>
</feature>
<gene>
    <name evidence="2" type="ORF">ACFQ1G_09885</name>
</gene>
<dbReference type="Proteomes" id="UP001597100">
    <property type="component" value="Unassembled WGS sequence"/>
</dbReference>
<proteinExistence type="predicted"/>
<keyword evidence="3" id="KW-1185">Reference proteome</keyword>
<name>A0ABW3IHL6_9FLAO</name>
<organism evidence="2 3">
    <name type="scientific">Salinimicrobium gaetbulicola</name>
    <dbReference type="NCBI Taxonomy" id="999702"/>
    <lineage>
        <taxon>Bacteria</taxon>
        <taxon>Pseudomonadati</taxon>
        <taxon>Bacteroidota</taxon>
        <taxon>Flavobacteriia</taxon>
        <taxon>Flavobacteriales</taxon>
        <taxon>Flavobacteriaceae</taxon>
        <taxon>Salinimicrobium</taxon>
    </lineage>
</organism>